<dbReference type="GO" id="GO:0015036">
    <property type="term" value="F:disulfide oxidoreductase activity"/>
    <property type="evidence" value="ECO:0007669"/>
    <property type="project" value="InterPro"/>
</dbReference>
<dbReference type="EMBL" id="QHHQ01000005">
    <property type="protein sequence ID" value="RAH99446.1"/>
    <property type="molecule type" value="Genomic_DNA"/>
</dbReference>
<sequence length="198" mass="20682">MPSARPRGSAVRASRLLLAVPLLVFAGLAAVFALRVGDGEDRSVIPSALIGRDAPATTFAALLPDAAGVDPATFKGKVTLVNIFASWCGPCRIEHPLLVELARTPGLTVVGIDYKDKPEDAKRFLAELGDPYDAVGVDPDGRGAIEWGLTGVPESFLIGPEGRVRAKHVGPLTEEALSGSFGNMMTRLISEHGEAAGS</sequence>
<dbReference type="InterPro" id="IPR013740">
    <property type="entry name" value="Redoxin"/>
</dbReference>
<dbReference type="Proteomes" id="UP000249590">
    <property type="component" value="Unassembled WGS sequence"/>
</dbReference>
<comment type="caution">
    <text evidence="7">The sequence shown here is derived from an EMBL/GenBank/DDBJ whole genome shotgun (WGS) entry which is preliminary data.</text>
</comment>
<keyword evidence="8" id="KW-1185">Reference proteome</keyword>
<evidence type="ECO:0000313" key="7">
    <source>
        <dbReference type="EMBL" id="RAH99446.1"/>
    </source>
</evidence>
<dbReference type="PANTHER" id="PTHR42852">
    <property type="entry name" value="THIOL:DISULFIDE INTERCHANGE PROTEIN DSBE"/>
    <property type="match status" value="1"/>
</dbReference>
<keyword evidence="5" id="KW-0676">Redox-active center</keyword>
<dbReference type="PROSITE" id="PS00194">
    <property type="entry name" value="THIOREDOXIN_1"/>
    <property type="match status" value="1"/>
</dbReference>
<dbReference type="InterPro" id="IPR050553">
    <property type="entry name" value="Thioredoxin_ResA/DsbE_sf"/>
</dbReference>
<feature type="domain" description="Thioredoxin" evidence="6">
    <location>
        <begin position="48"/>
        <end position="194"/>
    </location>
</feature>
<dbReference type="InterPro" id="IPR036249">
    <property type="entry name" value="Thioredoxin-like_sf"/>
</dbReference>
<comment type="similarity">
    <text evidence="2">Belongs to the thioredoxin family. DsbE subfamily.</text>
</comment>
<dbReference type="NCBIfam" id="TIGR00385">
    <property type="entry name" value="dsbE"/>
    <property type="match status" value="1"/>
</dbReference>
<dbReference type="PANTHER" id="PTHR42852:SF6">
    <property type="entry name" value="THIOL:DISULFIDE INTERCHANGE PROTEIN DSBE"/>
    <property type="match status" value="1"/>
</dbReference>
<dbReference type="Gene3D" id="3.40.30.10">
    <property type="entry name" value="Glutaredoxin"/>
    <property type="match status" value="1"/>
</dbReference>
<dbReference type="InterPro" id="IPR017937">
    <property type="entry name" value="Thioredoxin_CS"/>
</dbReference>
<dbReference type="Pfam" id="PF08534">
    <property type="entry name" value="Redoxin"/>
    <property type="match status" value="1"/>
</dbReference>
<proteinExistence type="inferred from homology"/>
<evidence type="ECO:0000256" key="2">
    <source>
        <dbReference type="ARBA" id="ARBA00007758"/>
    </source>
</evidence>
<dbReference type="PROSITE" id="PS51352">
    <property type="entry name" value="THIOREDOXIN_2"/>
    <property type="match status" value="1"/>
</dbReference>
<dbReference type="AlphaFoldDB" id="A0A8B2NUY2"/>
<evidence type="ECO:0000256" key="3">
    <source>
        <dbReference type="ARBA" id="ARBA00022748"/>
    </source>
</evidence>
<comment type="subcellular location">
    <subcellularLocation>
        <location evidence="1">Cell envelope</location>
    </subcellularLocation>
</comment>
<dbReference type="OrthoDB" id="9799347at2"/>
<evidence type="ECO:0000256" key="5">
    <source>
        <dbReference type="ARBA" id="ARBA00023284"/>
    </source>
</evidence>
<dbReference type="InterPro" id="IPR004799">
    <property type="entry name" value="Periplasmic_diS_OxRdtase_DsbE"/>
</dbReference>
<evidence type="ECO:0000256" key="1">
    <source>
        <dbReference type="ARBA" id="ARBA00004196"/>
    </source>
</evidence>
<dbReference type="GO" id="GO:0030288">
    <property type="term" value="C:outer membrane-bounded periplasmic space"/>
    <property type="evidence" value="ECO:0007669"/>
    <property type="project" value="InterPro"/>
</dbReference>
<dbReference type="SUPFAM" id="SSF52833">
    <property type="entry name" value="Thioredoxin-like"/>
    <property type="match status" value="1"/>
</dbReference>
<dbReference type="InterPro" id="IPR013766">
    <property type="entry name" value="Thioredoxin_domain"/>
</dbReference>
<evidence type="ECO:0000256" key="4">
    <source>
        <dbReference type="ARBA" id="ARBA00023157"/>
    </source>
</evidence>
<dbReference type="CDD" id="cd03010">
    <property type="entry name" value="TlpA_like_DsbE"/>
    <property type="match status" value="1"/>
</dbReference>
<gene>
    <name evidence="7" type="ORF">DLJ53_23295</name>
</gene>
<evidence type="ECO:0000259" key="6">
    <source>
        <dbReference type="PROSITE" id="PS51352"/>
    </source>
</evidence>
<organism evidence="7 8">
    <name type="scientific">Acuticoccus sediminis</name>
    <dbReference type="NCBI Taxonomy" id="2184697"/>
    <lineage>
        <taxon>Bacteria</taxon>
        <taxon>Pseudomonadati</taxon>
        <taxon>Pseudomonadota</taxon>
        <taxon>Alphaproteobacteria</taxon>
        <taxon>Hyphomicrobiales</taxon>
        <taxon>Amorphaceae</taxon>
        <taxon>Acuticoccus</taxon>
    </lineage>
</organism>
<protein>
    <submittedName>
        <fullName evidence="7">DsbE family thiol:disulfide interchange protein</fullName>
    </submittedName>
</protein>
<reference evidence="7 8" key="1">
    <citation type="submission" date="2018-05" db="EMBL/GenBank/DDBJ databases">
        <title>Acuticoccus sediminis sp. nov., isolated from deep-sea sediment of Indian Ocean.</title>
        <authorList>
            <person name="Liu X."/>
            <person name="Lai Q."/>
            <person name="Du Y."/>
            <person name="Sun F."/>
            <person name="Zhang X."/>
            <person name="Wang S."/>
            <person name="Shao Z."/>
        </authorList>
    </citation>
    <scope>NUCLEOTIDE SEQUENCE [LARGE SCALE GENOMIC DNA]</scope>
    <source>
        <strain evidence="7 8">PTG4-2</strain>
    </source>
</reference>
<keyword evidence="4" id="KW-1015">Disulfide bond</keyword>
<dbReference type="GO" id="GO:0017004">
    <property type="term" value="P:cytochrome complex assembly"/>
    <property type="evidence" value="ECO:0007669"/>
    <property type="project" value="UniProtKB-KW"/>
</dbReference>
<keyword evidence="3" id="KW-0201">Cytochrome c-type biogenesis</keyword>
<evidence type="ECO:0000313" key="8">
    <source>
        <dbReference type="Proteomes" id="UP000249590"/>
    </source>
</evidence>
<accession>A0A8B2NUY2</accession>
<name>A0A8B2NUY2_9HYPH</name>